<dbReference type="PANTHER" id="PTHR21310">
    <property type="entry name" value="AMINOGLYCOSIDE PHOSPHOTRANSFERASE-RELATED-RELATED"/>
    <property type="match status" value="1"/>
</dbReference>
<evidence type="ECO:0008006" key="3">
    <source>
        <dbReference type="Google" id="ProtNLM"/>
    </source>
</evidence>
<evidence type="ECO:0000313" key="1">
    <source>
        <dbReference type="EMBL" id="CAH0040130.1"/>
    </source>
</evidence>
<dbReference type="AlphaFoldDB" id="A0A9N9W1M4"/>
<gene>
    <name evidence="1" type="ORF">CRHIZ90672A_00005826</name>
</gene>
<dbReference type="InterPro" id="IPR011009">
    <property type="entry name" value="Kinase-like_dom_sf"/>
</dbReference>
<dbReference type="PANTHER" id="PTHR21310:SF39">
    <property type="entry name" value="AMINOGLYCOSIDE PHOSPHOTRANSFERASE DOMAIN-CONTAINING PROTEIN"/>
    <property type="match status" value="1"/>
</dbReference>
<dbReference type="EMBL" id="CABFNQ020000762">
    <property type="protein sequence ID" value="CAH0040130.1"/>
    <property type="molecule type" value="Genomic_DNA"/>
</dbReference>
<evidence type="ECO:0000313" key="2">
    <source>
        <dbReference type="Proteomes" id="UP000696573"/>
    </source>
</evidence>
<accession>A0A9N9W1M4</accession>
<comment type="caution">
    <text evidence="1">The sequence shown here is derived from an EMBL/GenBank/DDBJ whole genome shotgun (WGS) entry which is preliminary data.</text>
</comment>
<name>A0A9N9W1M4_9HYPO</name>
<protein>
    <recommendedName>
        <fullName evidence="3">Aminoglycoside phosphotransferase domain-containing protein</fullName>
    </recommendedName>
</protein>
<organism evidence="1 2">
    <name type="scientific">Clonostachys rhizophaga</name>
    <dbReference type="NCBI Taxonomy" id="160324"/>
    <lineage>
        <taxon>Eukaryota</taxon>
        <taxon>Fungi</taxon>
        <taxon>Dikarya</taxon>
        <taxon>Ascomycota</taxon>
        <taxon>Pezizomycotina</taxon>
        <taxon>Sordariomycetes</taxon>
        <taxon>Hypocreomycetidae</taxon>
        <taxon>Hypocreales</taxon>
        <taxon>Bionectriaceae</taxon>
        <taxon>Clonostachys</taxon>
    </lineage>
</organism>
<sequence>MDSQLPTGWASYKGISSALKKRVDLCLKRLDTTSALEEAKRIFGREFESTPTFSAGRKWLCIQLLSKPKSGEKNGLTVIMRVRIPPAREEILDEVFMRNDNAGFFREQINAKVLGEHMKSIRIPKIYHVSPWGSAPAEKAGYPFMLLECMGGNKLRDILRHKKIESFSKLDTAIQDHIISQWAAIVVELSTLKSNLIGPIAPFDSVSDTSGTCLGNPTMIYDPTDCGLFTHPSKYFAFNLKLRIDKLNKAREEQPESQPTDVTAEFLGVLVFGDILLEHFKRKDETQLVEFPLVHRTLTDKNILMDDEFNFVALVDLKDAVFLPEEMQESYAWDWWTKEDNSNAKYHSMLLRAEENERKKGRVLRSPLSNVTDNTLKTAFKLYSNIGVNLSNDPDIVMKLLDLVRKPDKYEPMHYLAGCVVRHWSSCYGISVDCANHPETGRVAFEDVIRAMYPKADDGWYTDSTNEGIRHNLKEIFLSAIRWERLAGLRSSGSCYTP</sequence>
<reference evidence="1" key="1">
    <citation type="submission" date="2021-10" db="EMBL/GenBank/DDBJ databases">
        <authorList>
            <person name="Piombo E."/>
        </authorList>
    </citation>
    <scope>NUCLEOTIDE SEQUENCE</scope>
</reference>
<dbReference type="Proteomes" id="UP000696573">
    <property type="component" value="Unassembled WGS sequence"/>
</dbReference>
<keyword evidence="2" id="KW-1185">Reference proteome</keyword>
<dbReference type="InterPro" id="IPR051678">
    <property type="entry name" value="AGP_Transferase"/>
</dbReference>
<proteinExistence type="predicted"/>
<dbReference type="OrthoDB" id="10003767at2759"/>
<dbReference type="SUPFAM" id="SSF56112">
    <property type="entry name" value="Protein kinase-like (PK-like)"/>
    <property type="match status" value="1"/>
</dbReference>